<dbReference type="Proteomes" id="UP000241107">
    <property type="component" value="Unassembled WGS sequence"/>
</dbReference>
<dbReference type="GO" id="GO:0016020">
    <property type="term" value="C:membrane"/>
    <property type="evidence" value="ECO:0007669"/>
    <property type="project" value="UniProtKB-SubCell"/>
</dbReference>
<organism evidence="8 9">
    <name type="scientific">Candidozyma pseudohaemuli</name>
    <dbReference type="NCBI Taxonomy" id="418784"/>
    <lineage>
        <taxon>Eukaryota</taxon>
        <taxon>Fungi</taxon>
        <taxon>Dikarya</taxon>
        <taxon>Ascomycota</taxon>
        <taxon>Saccharomycotina</taxon>
        <taxon>Pichiomycetes</taxon>
        <taxon>Metschnikowiaceae</taxon>
        <taxon>Candidozyma</taxon>
    </lineage>
</organism>
<feature type="compositionally biased region" description="Basic and acidic residues" evidence="5">
    <location>
        <begin position="746"/>
        <end position="776"/>
    </location>
</feature>
<evidence type="ECO:0000259" key="7">
    <source>
        <dbReference type="Pfam" id="PF04991"/>
    </source>
</evidence>
<proteinExistence type="predicted"/>
<dbReference type="PANTHER" id="PTHR15407">
    <property type="entry name" value="FUKUTIN-RELATED"/>
    <property type="match status" value="1"/>
</dbReference>
<keyword evidence="2 6" id="KW-0812">Transmembrane</keyword>
<keyword evidence="9" id="KW-1185">Reference proteome</keyword>
<evidence type="ECO:0000313" key="9">
    <source>
        <dbReference type="Proteomes" id="UP000241107"/>
    </source>
</evidence>
<dbReference type="GeneID" id="36568294"/>
<feature type="compositionally biased region" description="Basic and acidic residues" evidence="5">
    <location>
        <begin position="789"/>
        <end position="799"/>
    </location>
</feature>
<evidence type="ECO:0000256" key="6">
    <source>
        <dbReference type="SAM" id="Phobius"/>
    </source>
</evidence>
<dbReference type="VEuPathDB" id="FungiDB:C7M61_004907"/>
<keyword evidence="4 6" id="KW-0472">Membrane</keyword>
<evidence type="ECO:0000256" key="5">
    <source>
        <dbReference type="SAM" id="MobiDB-lite"/>
    </source>
</evidence>
<dbReference type="EMBL" id="PYFQ01000019">
    <property type="protein sequence ID" value="PSK34714.1"/>
    <property type="molecule type" value="Genomic_DNA"/>
</dbReference>
<protein>
    <recommendedName>
        <fullName evidence="7">LicD/FKTN/FKRP nucleotidyltransferase domain-containing protein</fullName>
    </recommendedName>
</protein>
<dbReference type="GO" id="GO:0009100">
    <property type="term" value="P:glycoprotein metabolic process"/>
    <property type="evidence" value="ECO:0007669"/>
    <property type="project" value="UniProtKB-ARBA"/>
</dbReference>
<dbReference type="InterPro" id="IPR009644">
    <property type="entry name" value="FKTN/MNN4/W02B3.4-1"/>
</dbReference>
<evidence type="ECO:0000256" key="1">
    <source>
        <dbReference type="ARBA" id="ARBA00004167"/>
    </source>
</evidence>
<accession>A0A2P7YFJ3</accession>
<dbReference type="Pfam" id="PF04991">
    <property type="entry name" value="LicD"/>
    <property type="match status" value="1"/>
</dbReference>
<evidence type="ECO:0000313" key="8">
    <source>
        <dbReference type="EMBL" id="PSK34714.1"/>
    </source>
</evidence>
<dbReference type="PANTHER" id="PTHR15407:SF28">
    <property type="entry name" value="RIBITOL-5-PHOSPHATE TRANSFERASE FKTN"/>
    <property type="match status" value="1"/>
</dbReference>
<feature type="compositionally biased region" description="Low complexity" evidence="5">
    <location>
        <begin position="838"/>
        <end position="859"/>
    </location>
</feature>
<name>A0A2P7YFJ3_9ASCO</name>
<comment type="subcellular location">
    <subcellularLocation>
        <location evidence="1">Membrane</location>
        <topology evidence="1">Single-pass membrane protein</topology>
    </subcellularLocation>
</comment>
<dbReference type="OrthoDB" id="444255at2759"/>
<evidence type="ECO:0000256" key="2">
    <source>
        <dbReference type="ARBA" id="ARBA00022692"/>
    </source>
</evidence>
<dbReference type="AlphaFoldDB" id="A0A2P7YFJ3"/>
<keyword evidence="3 6" id="KW-1133">Transmembrane helix</keyword>
<evidence type="ECO:0000256" key="4">
    <source>
        <dbReference type="ARBA" id="ARBA00023136"/>
    </source>
</evidence>
<feature type="domain" description="LicD/FKTN/FKRP nucleotidyltransferase" evidence="7">
    <location>
        <begin position="399"/>
        <end position="538"/>
    </location>
</feature>
<reference evidence="8 9" key="1">
    <citation type="submission" date="2018-03" db="EMBL/GenBank/DDBJ databases">
        <title>Candida pseudohaemulonii genome assembly and annotation.</title>
        <authorList>
            <person name="Munoz J.F."/>
            <person name="Gade L.G."/>
            <person name="Chow N.A."/>
            <person name="Litvintseva A.P."/>
            <person name="Loparev V.N."/>
            <person name="Cuomo C.A."/>
        </authorList>
    </citation>
    <scope>NUCLEOTIDE SEQUENCE [LARGE SCALE GENOMIC DNA]</scope>
    <source>
        <strain evidence="8 9">B12108</strain>
    </source>
</reference>
<evidence type="ECO:0000256" key="3">
    <source>
        <dbReference type="ARBA" id="ARBA00022989"/>
    </source>
</evidence>
<feature type="transmembrane region" description="Helical" evidence="6">
    <location>
        <begin position="12"/>
        <end position="29"/>
    </location>
</feature>
<dbReference type="RefSeq" id="XP_024711600.1">
    <property type="nucleotide sequence ID" value="XM_024860220.1"/>
</dbReference>
<gene>
    <name evidence="8" type="ORF">C7M61_004907</name>
</gene>
<comment type="caution">
    <text evidence="8">The sequence shown here is derived from an EMBL/GenBank/DDBJ whole genome shotgun (WGS) entry which is preliminary data.</text>
</comment>
<feature type="region of interest" description="Disordered" evidence="5">
    <location>
        <begin position="746"/>
        <end position="868"/>
    </location>
</feature>
<sequence length="868" mass="100054">MVVVTLKKTTRIAVLCLTAIVAYSMLLALNPMKSLAQRYHKLVYLNLRILYFKYMSADLKLDTSSSFQLTLDEVSTEKLGDNTSPDNFFINPNYIPETTLPIPSYYGTDDKPLIQPFDPRFTLAAYYHWIRANPDKPVPFHWSDWVDLKDLNKYILLPEKVKPNCTEVYDISKQKKVLKGSVARPVEQYCHDDPQFPLGWRISQFPHAQTRENMRMLGKSFLYSGFPSPTKLIFLTNDAGSYVVDVEDHENNNYRNSVLFNGMVEDIATELDGRSFDVLKAYNQLVESRPPTNADGVMRDSVIHLDQDMFHVDANEVIDELQRMDHKSVMDKKYLECLLDSTGTSTPVKYFDEAKLVNSGTSKIFGEHHDWRFFDGLTINSDRQVLVLHRLIKNYLQFCKTHGLVTWIAHGSLLSWYWNGMAFPWDADTDAQMPIRDLHRLGREFNQTLVVENVGVDGVGDETSFNGMGSFFVDVGSSITHRERGNGMNNIDARFIDVSTGLYVDITGLALSNETAPSRYDYKINLDKEKKKLSTQSKLTFVDNALKQVYNCRNRHFSSLQELSPLIVLGVQNQLGYVPLNFGLLLDQEYKVKGFLQTNFQDYYYLRNLRIWVNNKIVTEYVKNKGKFIEDNSVKKEKRVVSEDDAKMIEKLNLDDHKNLIKHEWIFREYVLTREFTAFHEEQMKHLLRNRMEQYIEGVNHFSNSNTVNHPLWADTFMHHIHVDKIRYEEEVDKLLELSNAYKDEVKKEEMEAQKESERAKEKEEAEKKKQEEEAAKQNQEAEAGDTNDDAKDDAKEELVPISDDSDVTPDTPADEARAEVSQDEVPIDGALKEEVQAEQAPAAQDVPNEAPQEPPQEAHYNEQEVSN</sequence>
<dbReference type="InterPro" id="IPR007074">
    <property type="entry name" value="LicD/FKTN/FKRP_NTP_transf"/>
</dbReference>